<evidence type="ECO:0000256" key="1">
    <source>
        <dbReference type="PROSITE-ProRule" id="PRU00723"/>
    </source>
</evidence>
<dbReference type="GO" id="GO:0003676">
    <property type="term" value="F:nucleic acid binding"/>
    <property type="evidence" value="ECO:0007669"/>
    <property type="project" value="InterPro"/>
</dbReference>
<protein>
    <recommendedName>
        <fullName evidence="7">Zinc finger CCCH-type with G patch domain-containing protein</fullName>
    </recommendedName>
</protein>
<evidence type="ECO:0000259" key="4">
    <source>
        <dbReference type="PROSITE" id="PS50174"/>
    </source>
</evidence>
<dbReference type="EMBL" id="LGRX02008974">
    <property type="protein sequence ID" value="KAK3272422.1"/>
    <property type="molecule type" value="Genomic_DNA"/>
</dbReference>
<keyword evidence="6" id="KW-1185">Reference proteome</keyword>
<name>A0AAE0G6C3_9CHLO</name>
<accession>A0AAE0G6C3</accession>
<dbReference type="SMART" id="SM00356">
    <property type="entry name" value="ZnF_C3H1"/>
    <property type="match status" value="1"/>
</dbReference>
<feature type="region of interest" description="Disordered" evidence="2">
    <location>
        <begin position="336"/>
        <end position="384"/>
    </location>
</feature>
<dbReference type="Pfam" id="PF01585">
    <property type="entry name" value="G-patch"/>
    <property type="match status" value="1"/>
</dbReference>
<organism evidence="5 6">
    <name type="scientific">Cymbomonas tetramitiformis</name>
    <dbReference type="NCBI Taxonomy" id="36881"/>
    <lineage>
        <taxon>Eukaryota</taxon>
        <taxon>Viridiplantae</taxon>
        <taxon>Chlorophyta</taxon>
        <taxon>Pyramimonadophyceae</taxon>
        <taxon>Pyramimonadales</taxon>
        <taxon>Pyramimonadaceae</taxon>
        <taxon>Cymbomonas</taxon>
    </lineage>
</organism>
<dbReference type="PROSITE" id="PS50103">
    <property type="entry name" value="ZF_C3H1"/>
    <property type="match status" value="1"/>
</dbReference>
<feature type="region of interest" description="Disordered" evidence="2">
    <location>
        <begin position="402"/>
        <end position="447"/>
    </location>
</feature>
<dbReference type="PANTHER" id="PTHR47650">
    <property type="entry name" value="ZINC FINGER CCCH DOMAIN-CONTAINING PROTEIN 22"/>
    <property type="match status" value="1"/>
</dbReference>
<comment type="caution">
    <text evidence="5">The sequence shown here is derived from an EMBL/GenBank/DDBJ whole genome shotgun (WGS) entry which is preliminary data.</text>
</comment>
<feature type="compositionally biased region" description="Basic residues" evidence="2">
    <location>
        <begin position="352"/>
        <end position="368"/>
    </location>
</feature>
<feature type="domain" description="C3H1-type" evidence="3">
    <location>
        <begin position="147"/>
        <end position="174"/>
    </location>
</feature>
<feature type="compositionally biased region" description="Basic and acidic residues" evidence="2">
    <location>
        <begin position="374"/>
        <end position="384"/>
    </location>
</feature>
<evidence type="ECO:0000259" key="3">
    <source>
        <dbReference type="PROSITE" id="PS50103"/>
    </source>
</evidence>
<dbReference type="SMART" id="SM00443">
    <property type="entry name" value="G_patch"/>
    <property type="match status" value="1"/>
</dbReference>
<feature type="domain" description="G-patch" evidence="4">
    <location>
        <begin position="296"/>
        <end position="342"/>
    </location>
</feature>
<keyword evidence="1" id="KW-0863">Zinc-finger</keyword>
<dbReference type="Proteomes" id="UP001190700">
    <property type="component" value="Unassembled WGS sequence"/>
</dbReference>
<keyword evidence="1" id="KW-0862">Zinc</keyword>
<feature type="region of interest" description="Disordered" evidence="2">
    <location>
        <begin position="1"/>
        <end position="21"/>
    </location>
</feature>
<feature type="compositionally biased region" description="Acidic residues" evidence="2">
    <location>
        <begin position="1"/>
        <end position="14"/>
    </location>
</feature>
<dbReference type="Gene3D" id="2.30.30.1190">
    <property type="match status" value="1"/>
</dbReference>
<dbReference type="InterPro" id="IPR000571">
    <property type="entry name" value="Znf_CCCH"/>
</dbReference>
<dbReference type="InterPro" id="IPR000467">
    <property type="entry name" value="G_patch_dom"/>
</dbReference>
<dbReference type="AlphaFoldDB" id="A0AAE0G6C3"/>
<evidence type="ECO:0008006" key="7">
    <source>
        <dbReference type="Google" id="ProtNLM"/>
    </source>
</evidence>
<feature type="zinc finger region" description="C3H1-type" evidence="1">
    <location>
        <begin position="147"/>
        <end position="174"/>
    </location>
</feature>
<dbReference type="PANTHER" id="PTHR47650:SF2">
    <property type="entry name" value="ZINC FINGER CCCH DOMAIN-CONTAINING PROTEIN 22"/>
    <property type="match status" value="1"/>
</dbReference>
<dbReference type="Pfam" id="PF00642">
    <property type="entry name" value="zf-CCCH"/>
    <property type="match status" value="1"/>
</dbReference>
<sequence>MADSDVLESELQEELDTHEATLKDIDEALAEESNEELEMLREELLTAVEGAKAALLEIKQARLLSMLDGIGAATAAASSVDKGQPATEAAAEEQEEVFELRKRWQAPGVDCRFRHTDGRWYHGTIMELQTEAGGSESAVVAYARPSQRSMQMCRFQMLGRCRFGDACRSSHGEKVSLDALLPAKEAAAVGLEEGSRVVACDGMLWRPAEIERMDLQAGTVAVAFLDGSDRAEVPSKDVAESLYADVGDSSDVDEGSRASSDSEEDEEDEENAAVATLQQGAPEDDVAKFADWEQHTNQVASRIMAKFGFVQGGGLGKRGQGVKAPLLVQLRNQGKGLGADARDEGGGLRERAQRKKKRGGERSRRKKFAAQSKAQREQAHVEAEKVAHANGTAGMFGLLNSMEAPASKPGTGEQQGQPHAKHRRVAAPPQDKSKGGAKAGIPGGRTSMMEGMNKVMELQAALKRLGEMMTRHSSCPP</sequence>
<dbReference type="PROSITE" id="PS50174">
    <property type="entry name" value="G_PATCH"/>
    <property type="match status" value="1"/>
</dbReference>
<feature type="compositionally biased region" description="Basic and acidic residues" evidence="2">
    <location>
        <begin position="340"/>
        <end position="351"/>
    </location>
</feature>
<evidence type="ECO:0000313" key="6">
    <source>
        <dbReference type="Proteomes" id="UP001190700"/>
    </source>
</evidence>
<keyword evidence="1" id="KW-0479">Metal-binding</keyword>
<evidence type="ECO:0000256" key="2">
    <source>
        <dbReference type="SAM" id="MobiDB-lite"/>
    </source>
</evidence>
<gene>
    <name evidence="5" type="ORF">CYMTET_19281</name>
</gene>
<evidence type="ECO:0000313" key="5">
    <source>
        <dbReference type="EMBL" id="KAK3272422.1"/>
    </source>
</evidence>
<feature type="compositionally biased region" description="Acidic residues" evidence="2">
    <location>
        <begin position="261"/>
        <end position="271"/>
    </location>
</feature>
<dbReference type="GO" id="GO:0008270">
    <property type="term" value="F:zinc ion binding"/>
    <property type="evidence" value="ECO:0007669"/>
    <property type="project" value="UniProtKB-KW"/>
</dbReference>
<reference evidence="5 6" key="1">
    <citation type="journal article" date="2015" name="Genome Biol. Evol.">
        <title>Comparative Genomics of a Bacterivorous Green Alga Reveals Evolutionary Causalities and Consequences of Phago-Mixotrophic Mode of Nutrition.</title>
        <authorList>
            <person name="Burns J.A."/>
            <person name="Paasch A."/>
            <person name="Narechania A."/>
            <person name="Kim E."/>
        </authorList>
    </citation>
    <scope>NUCLEOTIDE SEQUENCE [LARGE SCALE GENOMIC DNA]</scope>
    <source>
        <strain evidence="5 6">PLY_AMNH</strain>
    </source>
</reference>
<feature type="region of interest" description="Disordered" evidence="2">
    <location>
        <begin position="242"/>
        <end position="272"/>
    </location>
</feature>
<proteinExistence type="predicted"/>